<sequence>MKSGGGNPPEADKFLDFGIQAGRSCPPTGRPANSFIQNPDFPEKKFGFRPLKPVLKRIRDFWEFFGRISEIPN</sequence>
<name>A0A7C4R8M4_UNCC3</name>
<proteinExistence type="predicted"/>
<reference evidence="1" key="1">
    <citation type="journal article" date="2020" name="mSystems">
        <title>Genome- and Community-Level Interaction Insights into Carbon Utilization and Element Cycling Functions of Hydrothermarchaeota in Hydrothermal Sediment.</title>
        <authorList>
            <person name="Zhou Z."/>
            <person name="Liu Y."/>
            <person name="Xu W."/>
            <person name="Pan J."/>
            <person name="Luo Z.H."/>
            <person name="Li M."/>
        </authorList>
    </citation>
    <scope>NUCLEOTIDE SEQUENCE [LARGE SCALE GENOMIC DNA]</scope>
    <source>
        <strain evidence="1">SpSt-579</strain>
    </source>
</reference>
<accession>A0A7C4R8M4</accession>
<gene>
    <name evidence="1" type="ORF">ENT43_03530</name>
</gene>
<dbReference type="EMBL" id="DSYQ01000018">
    <property type="protein sequence ID" value="HGT71304.1"/>
    <property type="molecule type" value="Genomic_DNA"/>
</dbReference>
<dbReference type="AlphaFoldDB" id="A0A7C4R8M4"/>
<evidence type="ECO:0000313" key="1">
    <source>
        <dbReference type="EMBL" id="HGT71304.1"/>
    </source>
</evidence>
<organism evidence="1">
    <name type="scientific">candidate division CPR3 bacterium</name>
    <dbReference type="NCBI Taxonomy" id="2268181"/>
    <lineage>
        <taxon>Bacteria</taxon>
        <taxon>Bacteria division CPR3</taxon>
    </lineage>
</organism>
<protein>
    <submittedName>
        <fullName evidence="1">Uncharacterized protein</fullName>
    </submittedName>
</protein>
<comment type="caution">
    <text evidence="1">The sequence shown here is derived from an EMBL/GenBank/DDBJ whole genome shotgun (WGS) entry which is preliminary data.</text>
</comment>